<reference evidence="2 3" key="1">
    <citation type="submission" date="2016-11" db="EMBL/GenBank/DDBJ databases">
        <authorList>
            <person name="Jaros S."/>
            <person name="Januszkiewicz K."/>
            <person name="Wedrychowicz H."/>
        </authorList>
    </citation>
    <scope>NUCLEOTIDE SEQUENCE [LARGE SCALE GENOMIC DNA]</scope>
    <source>
        <strain evidence="2 3">GAS242</strain>
    </source>
</reference>
<feature type="region of interest" description="Disordered" evidence="1">
    <location>
        <begin position="1"/>
        <end position="120"/>
    </location>
</feature>
<accession>A0A1M5UKD2</accession>
<feature type="region of interest" description="Disordered" evidence="1">
    <location>
        <begin position="181"/>
        <end position="210"/>
    </location>
</feature>
<dbReference type="AlphaFoldDB" id="A0A1M5UKD2"/>
<protein>
    <submittedName>
        <fullName evidence="2">Uncharacterized protein</fullName>
    </submittedName>
</protein>
<evidence type="ECO:0000313" key="3">
    <source>
        <dbReference type="Proteomes" id="UP000190675"/>
    </source>
</evidence>
<dbReference type="RefSeq" id="WP_079571886.1">
    <property type="nucleotide sequence ID" value="NZ_LT670818.1"/>
</dbReference>
<feature type="compositionally biased region" description="Low complexity" evidence="1">
    <location>
        <begin position="24"/>
        <end position="33"/>
    </location>
</feature>
<evidence type="ECO:0000256" key="1">
    <source>
        <dbReference type="SAM" id="MobiDB-lite"/>
    </source>
</evidence>
<feature type="compositionally biased region" description="Basic and acidic residues" evidence="1">
    <location>
        <begin position="81"/>
        <end position="90"/>
    </location>
</feature>
<feature type="compositionally biased region" description="Basic and acidic residues" evidence="1">
    <location>
        <begin position="57"/>
        <end position="74"/>
    </location>
</feature>
<sequence length="303" mass="32843">MSSDTKSQPGSKSRLSGAPPAPAVPSVSNSRPRQAQSCSDITGTKDSSPAATNCKDAVADRDVARLNRKKDPELSKYGYKKAAEAAHRAGDTALEQSILREAQAPPAAETPDPDRDNNLRDGAFYLSAAKAAEENDPGCEGFTTAAEDYLQAAKFFLRADDVKQADELLRRRDALNARVDRTRQEGRCHPLRETNTQSGTASNSKQPDMAAEQCRRALEQVKNLTASGTDMSSVGTDKAEAGDRDWRIVMAARMKLASEGCSEPDAKPFTKDECYYTWLYWVAKEGMSRQGAQDKLKKAGCAG</sequence>
<feature type="compositionally biased region" description="Polar residues" evidence="1">
    <location>
        <begin position="193"/>
        <end position="206"/>
    </location>
</feature>
<organism evidence="2 3">
    <name type="scientific">Bradyrhizobium erythrophlei</name>
    <dbReference type="NCBI Taxonomy" id="1437360"/>
    <lineage>
        <taxon>Bacteria</taxon>
        <taxon>Pseudomonadati</taxon>
        <taxon>Pseudomonadota</taxon>
        <taxon>Alphaproteobacteria</taxon>
        <taxon>Hyphomicrobiales</taxon>
        <taxon>Nitrobacteraceae</taxon>
        <taxon>Bradyrhizobium</taxon>
    </lineage>
</organism>
<dbReference type="Proteomes" id="UP000190675">
    <property type="component" value="Chromosome I"/>
</dbReference>
<proteinExistence type="predicted"/>
<feature type="compositionally biased region" description="Basic and acidic residues" evidence="1">
    <location>
        <begin position="181"/>
        <end position="192"/>
    </location>
</feature>
<feature type="compositionally biased region" description="Polar residues" evidence="1">
    <location>
        <begin position="34"/>
        <end position="51"/>
    </location>
</feature>
<name>A0A1M5UKD2_9BRAD</name>
<feature type="compositionally biased region" description="Polar residues" evidence="1">
    <location>
        <begin position="1"/>
        <end position="14"/>
    </location>
</feature>
<dbReference type="EMBL" id="LT670818">
    <property type="protein sequence ID" value="SHH63439.1"/>
    <property type="molecule type" value="Genomic_DNA"/>
</dbReference>
<evidence type="ECO:0000313" key="2">
    <source>
        <dbReference type="EMBL" id="SHH63439.1"/>
    </source>
</evidence>
<gene>
    <name evidence="2" type="ORF">SAMN05444169_8480</name>
</gene>